<dbReference type="Proteomes" id="UP001189429">
    <property type="component" value="Unassembled WGS sequence"/>
</dbReference>
<dbReference type="EMBL" id="CAUYUJ010007814">
    <property type="protein sequence ID" value="CAK0822065.1"/>
    <property type="molecule type" value="Genomic_DNA"/>
</dbReference>
<keyword evidence="2 5" id="KW-0812">Transmembrane</keyword>
<dbReference type="Pfam" id="PF01027">
    <property type="entry name" value="Bax1-I"/>
    <property type="match status" value="1"/>
</dbReference>
<feature type="transmembrane region" description="Helical" evidence="5">
    <location>
        <begin position="54"/>
        <end position="73"/>
    </location>
</feature>
<feature type="transmembrane region" description="Helical" evidence="5">
    <location>
        <begin position="115"/>
        <end position="136"/>
    </location>
</feature>
<proteinExistence type="inferred from homology"/>
<comment type="similarity">
    <text evidence="5">Belongs to the BI1 family.</text>
</comment>
<comment type="subcellular location">
    <subcellularLocation>
        <location evidence="1">Membrane</location>
        <topology evidence="1">Multi-pass membrane protein</topology>
    </subcellularLocation>
</comment>
<evidence type="ECO:0000256" key="4">
    <source>
        <dbReference type="ARBA" id="ARBA00023136"/>
    </source>
</evidence>
<feature type="transmembrane region" description="Helical" evidence="5">
    <location>
        <begin position="172"/>
        <end position="195"/>
    </location>
</feature>
<keyword evidence="3 5" id="KW-1133">Transmembrane helix</keyword>
<dbReference type="PANTHER" id="PTHR23291">
    <property type="entry name" value="BAX INHIBITOR-RELATED"/>
    <property type="match status" value="1"/>
</dbReference>
<accession>A0ABN9RT01</accession>
<reference evidence="6" key="1">
    <citation type="submission" date="2023-10" db="EMBL/GenBank/DDBJ databases">
        <authorList>
            <person name="Chen Y."/>
            <person name="Shah S."/>
            <person name="Dougan E. K."/>
            <person name="Thang M."/>
            <person name="Chan C."/>
        </authorList>
    </citation>
    <scope>NUCLEOTIDE SEQUENCE [LARGE SCALE GENOMIC DNA]</scope>
</reference>
<evidence type="ECO:0000256" key="5">
    <source>
        <dbReference type="RuleBase" id="RU004379"/>
    </source>
</evidence>
<keyword evidence="4 5" id="KW-0472">Membrane</keyword>
<protein>
    <submittedName>
        <fullName evidence="6">Uncharacterized protein</fullName>
    </submittedName>
</protein>
<keyword evidence="7" id="KW-1185">Reference proteome</keyword>
<dbReference type="InterPro" id="IPR006214">
    <property type="entry name" value="Bax_inhibitor_1-related"/>
</dbReference>
<evidence type="ECO:0000256" key="1">
    <source>
        <dbReference type="ARBA" id="ARBA00004141"/>
    </source>
</evidence>
<feature type="transmembrane region" description="Helical" evidence="5">
    <location>
        <begin position="85"/>
        <end position="108"/>
    </location>
</feature>
<sequence>MLAPAPGVARIPSMHPQDYNEAAEVEQQPLLMNNPGVAGKSVPIEIRQGFVRKVYSILTCQLLMTSIISIGMQSMDTVWVKSHMYIMYLAIVMAFATVCLMGCCGVTAKRCPVNYILLFAFTAFEGILIGFVSAAFTWQSVGLATGITFVVFVAMSFYAFHTDHDFTGLGPYVYALSFCIVAVGMLIGVLTIALVEFSYLTLLYDCVGVVLFTFFRWRIFDTQLILGEWGGHRNQFSVDEYAYAALTLYLDILNFSLFFVQLLGERRK</sequence>
<evidence type="ECO:0000313" key="6">
    <source>
        <dbReference type="EMBL" id="CAK0822065.1"/>
    </source>
</evidence>
<comment type="caution">
    <text evidence="6">The sequence shown here is derived from an EMBL/GenBank/DDBJ whole genome shotgun (WGS) entry which is preliminary data.</text>
</comment>
<feature type="transmembrane region" description="Helical" evidence="5">
    <location>
        <begin position="201"/>
        <end position="220"/>
    </location>
</feature>
<feature type="transmembrane region" description="Helical" evidence="5">
    <location>
        <begin position="142"/>
        <end position="160"/>
    </location>
</feature>
<feature type="transmembrane region" description="Helical" evidence="5">
    <location>
        <begin position="241"/>
        <end position="263"/>
    </location>
</feature>
<organism evidence="6 7">
    <name type="scientific">Prorocentrum cordatum</name>
    <dbReference type="NCBI Taxonomy" id="2364126"/>
    <lineage>
        <taxon>Eukaryota</taxon>
        <taxon>Sar</taxon>
        <taxon>Alveolata</taxon>
        <taxon>Dinophyceae</taxon>
        <taxon>Prorocentrales</taxon>
        <taxon>Prorocentraceae</taxon>
        <taxon>Prorocentrum</taxon>
    </lineage>
</organism>
<dbReference type="PANTHER" id="PTHR23291:SF47">
    <property type="entry name" value="TRANSMEMBRANE BAX INHIBITOR MOTIF CONTAINING 7"/>
    <property type="match status" value="1"/>
</dbReference>
<name>A0ABN9RT01_9DINO</name>
<evidence type="ECO:0000313" key="7">
    <source>
        <dbReference type="Proteomes" id="UP001189429"/>
    </source>
</evidence>
<evidence type="ECO:0000256" key="3">
    <source>
        <dbReference type="ARBA" id="ARBA00022989"/>
    </source>
</evidence>
<evidence type="ECO:0000256" key="2">
    <source>
        <dbReference type="ARBA" id="ARBA00022692"/>
    </source>
</evidence>
<gene>
    <name evidence="6" type="ORF">PCOR1329_LOCUS23175</name>
</gene>